<evidence type="ECO:0000256" key="5">
    <source>
        <dbReference type="ARBA" id="ARBA00023077"/>
    </source>
</evidence>
<keyword evidence="5" id="KW-0798">TonB box</keyword>
<comment type="subcellular location">
    <subcellularLocation>
        <location evidence="1 8">Cell outer membrane</location>
        <topology evidence="1 8">Multi-pass membrane protein</topology>
    </subcellularLocation>
</comment>
<dbReference type="CDD" id="cd01347">
    <property type="entry name" value="ligand_gated_channel"/>
    <property type="match status" value="1"/>
</dbReference>
<evidence type="ECO:0000256" key="4">
    <source>
        <dbReference type="ARBA" id="ARBA00022692"/>
    </source>
</evidence>
<accession>A0A7H0LN72</accession>
<dbReference type="GO" id="GO:0044718">
    <property type="term" value="P:siderophore transmembrane transport"/>
    <property type="evidence" value="ECO:0007669"/>
    <property type="project" value="TreeGrafter"/>
</dbReference>
<evidence type="ECO:0000256" key="7">
    <source>
        <dbReference type="ARBA" id="ARBA00023237"/>
    </source>
</evidence>
<evidence type="ECO:0000256" key="8">
    <source>
        <dbReference type="PROSITE-ProRule" id="PRU01360"/>
    </source>
</evidence>
<dbReference type="GO" id="GO:0009279">
    <property type="term" value="C:cell outer membrane"/>
    <property type="evidence" value="ECO:0007669"/>
    <property type="project" value="UniProtKB-SubCell"/>
</dbReference>
<protein>
    <submittedName>
        <fullName evidence="12">TonB-dependent receptor</fullName>
    </submittedName>
</protein>
<dbReference type="RefSeq" id="WP_187763411.1">
    <property type="nucleotide sequence ID" value="NZ_CP061038.1"/>
</dbReference>
<dbReference type="GO" id="GO:0015344">
    <property type="term" value="F:siderophore uptake transmembrane transporter activity"/>
    <property type="evidence" value="ECO:0007669"/>
    <property type="project" value="TreeGrafter"/>
</dbReference>
<dbReference type="InterPro" id="IPR000531">
    <property type="entry name" value="Beta-barrel_TonB"/>
</dbReference>
<evidence type="ECO:0000256" key="6">
    <source>
        <dbReference type="ARBA" id="ARBA00023136"/>
    </source>
</evidence>
<feature type="chain" id="PRO_5028894731" evidence="10">
    <location>
        <begin position="23"/>
        <end position="742"/>
    </location>
</feature>
<dbReference type="Gene3D" id="2.40.170.20">
    <property type="entry name" value="TonB-dependent receptor, beta-barrel domain"/>
    <property type="match status" value="1"/>
</dbReference>
<feature type="domain" description="TonB-dependent receptor-like beta-barrel" evidence="11">
    <location>
        <begin position="276"/>
        <end position="705"/>
    </location>
</feature>
<gene>
    <name evidence="12" type="ORF">H3Z74_08220</name>
</gene>
<dbReference type="PROSITE" id="PS52016">
    <property type="entry name" value="TONB_DEPENDENT_REC_3"/>
    <property type="match status" value="1"/>
</dbReference>
<evidence type="ECO:0000256" key="10">
    <source>
        <dbReference type="SAM" id="SignalP"/>
    </source>
</evidence>
<evidence type="ECO:0000256" key="9">
    <source>
        <dbReference type="SAM" id="MobiDB-lite"/>
    </source>
</evidence>
<keyword evidence="4 8" id="KW-0812">Transmembrane</keyword>
<feature type="signal peptide" evidence="10">
    <location>
        <begin position="1"/>
        <end position="22"/>
    </location>
</feature>
<keyword evidence="12" id="KW-0675">Receptor</keyword>
<dbReference type="InterPro" id="IPR036942">
    <property type="entry name" value="Beta-barrel_TonB_sf"/>
</dbReference>
<proteinExistence type="inferred from homology"/>
<dbReference type="Gene3D" id="2.170.130.10">
    <property type="entry name" value="TonB-dependent receptor, plug domain"/>
    <property type="match status" value="1"/>
</dbReference>
<dbReference type="SUPFAM" id="SSF56935">
    <property type="entry name" value="Porins"/>
    <property type="match status" value="1"/>
</dbReference>
<keyword evidence="7 8" id="KW-0998">Cell outer membrane</keyword>
<dbReference type="EMBL" id="CP061038">
    <property type="protein sequence ID" value="QNQ11125.1"/>
    <property type="molecule type" value="Genomic_DNA"/>
</dbReference>
<dbReference type="PANTHER" id="PTHR30069:SF42">
    <property type="entry name" value="FERRIC AEROBACTIN RECEPTOR"/>
    <property type="match status" value="1"/>
</dbReference>
<evidence type="ECO:0000259" key="11">
    <source>
        <dbReference type="Pfam" id="PF00593"/>
    </source>
</evidence>
<dbReference type="PANTHER" id="PTHR30069">
    <property type="entry name" value="TONB-DEPENDENT OUTER MEMBRANE RECEPTOR"/>
    <property type="match status" value="1"/>
</dbReference>
<keyword evidence="6 8" id="KW-0472">Membrane</keyword>
<dbReference type="InterPro" id="IPR037066">
    <property type="entry name" value="Plug_dom_sf"/>
</dbReference>
<dbReference type="AlphaFoldDB" id="A0A7H0LN72"/>
<keyword evidence="2 8" id="KW-0813">Transport</keyword>
<sequence length="742" mass="79824">MSRPLPLAALVLLAALPTSALAQAQGDTAASDAQAELSDDTVPHDIVVTAARTILPPNALPLTIDVIDKDMLDQQVAISGSVTDAVSSLTPSFSPTRQKLSGAGESLRGRSPLYAINGIPQSTPLRDGSRDGFTIDGFFVDRVELIYGSNALQGIGGTGGIVNQVTVGAPRKEGVSGRVLLQGTTDSDFNSDAVGGKVAGLIQYKAGRFDATVGAAYEKRGVFYDGDGRRVGLNLTQGETQDTRTLSLFGRFGYELSETARLDLIASRFEMKGDGDYVAVPGNRKTGLPTSATRGSPPGIPAASRTESVALSLTDTDLGGGNLVSQIFFNRSRDTFGGETTIQDSFQDVRIAPLGTLFDQSQNRSRKYGGKISYERAIPGFEALTATIGFDAIWDSTEQRLIATNRVWVPPTDFRSLAPFVQANLALFDKKLRLAGGVRYENVQIKIDDYHTLAATTKPIAGGVAVSGGRPTFKDALINGGVILEPWQGIRAYASYAEGFTAPDVGRITRAISETGVDIDNFLDISPIVSNNREIGLEIKRGPLDASATYFWSSSNKGQLLITNSDRTFDVQRLRVEIQGLEINLGIKLPIEGARLSIGYAHLHGRFDSDTPADGKVDSDLDGTNISPDRFNLAANYVSGRLSARVQTQFYLARRFDGKKRALDDAKPGRPDQLGDNDFGGYTLTDASVRYQTGLGGVSLSVQNLFDKQYIDYSSDTRLPKDNLSYFAGRGRTLTLGWDYRF</sequence>
<dbReference type="InterPro" id="IPR039426">
    <property type="entry name" value="TonB-dep_rcpt-like"/>
</dbReference>
<evidence type="ECO:0000256" key="1">
    <source>
        <dbReference type="ARBA" id="ARBA00004571"/>
    </source>
</evidence>
<reference evidence="12 13" key="1">
    <citation type="submission" date="2020-09" db="EMBL/GenBank/DDBJ databases">
        <title>Sphingomonas sp., a new species isolated from pork steak.</title>
        <authorList>
            <person name="Heidler von Heilborn D."/>
        </authorList>
    </citation>
    <scope>NUCLEOTIDE SEQUENCE [LARGE SCALE GENOMIC DNA]</scope>
    <source>
        <strain evidence="13">S8-3T</strain>
    </source>
</reference>
<name>A0A7H0LN72_9SPHN</name>
<dbReference type="KEGG" id="spap:H3Z74_08220"/>
<evidence type="ECO:0000256" key="2">
    <source>
        <dbReference type="ARBA" id="ARBA00022448"/>
    </source>
</evidence>
<dbReference type="Proteomes" id="UP000516148">
    <property type="component" value="Chromosome"/>
</dbReference>
<dbReference type="Pfam" id="PF00593">
    <property type="entry name" value="TonB_dep_Rec_b-barrel"/>
    <property type="match status" value="1"/>
</dbReference>
<evidence type="ECO:0000256" key="3">
    <source>
        <dbReference type="ARBA" id="ARBA00022452"/>
    </source>
</evidence>
<feature type="region of interest" description="Disordered" evidence="9">
    <location>
        <begin position="280"/>
        <end position="304"/>
    </location>
</feature>
<evidence type="ECO:0000313" key="12">
    <source>
        <dbReference type="EMBL" id="QNQ11125.1"/>
    </source>
</evidence>
<comment type="similarity">
    <text evidence="8">Belongs to the TonB-dependent receptor family.</text>
</comment>
<keyword evidence="13" id="KW-1185">Reference proteome</keyword>
<organism evidence="12 13">
    <name type="scientific">Sphingomonas alpina</name>
    <dbReference type="NCBI Taxonomy" id="653931"/>
    <lineage>
        <taxon>Bacteria</taxon>
        <taxon>Pseudomonadati</taxon>
        <taxon>Pseudomonadota</taxon>
        <taxon>Alphaproteobacteria</taxon>
        <taxon>Sphingomonadales</taxon>
        <taxon>Sphingomonadaceae</taxon>
        <taxon>Sphingomonas</taxon>
    </lineage>
</organism>
<keyword evidence="10" id="KW-0732">Signal</keyword>
<evidence type="ECO:0000313" key="13">
    <source>
        <dbReference type="Proteomes" id="UP000516148"/>
    </source>
</evidence>
<keyword evidence="3 8" id="KW-1134">Transmembrane beta strand</keyword>